<protein>
    <submittedName>
        <fullName evidence="2">Uncharacterized protein</fullName>
    </submittedName>
</protein>
<dbReference type="Proteomes" id="UP001498476">
    <property type="component" value="Unassembled WGS sequence"/>
</dbReference>
<organism evidence="2 3">
    <name type="scientific">Neonectria punicea</name>
    <dbReference type="NCBI Taxonomy" id="979145"/>
    <lineage>
        <taxon>Eukaryota</taxon>
        <taxon>Fungi</taxon>
        <taxon>Dikarya</taxon>
        <taxon>Ascomycota</taxon>
        <taxon>Pezizomycotina</taxon>
        <taxon>Sordariomycetes</taxon>
        <taxon>Hypocreomycetidae</taxon>
        <taxon>Hypocreales</taxon>
        <taxon>Nectriaceae</taxon>
        <taxon>Neonectria</taxon>
    </lineage>
</organism>
<accession>A0ABR1H2J9</accession>
<comment type="caution">
    <text evidence="2">The sequence shown here is derived from an EMBL/GenBank/DDBJ whole genome shotgun (WGS) entry which is preliminary data.</text>
</comment>
<keyword evidence="3" id="KW-1185">Reference proteome</keyword>
<name>A0ABR1H2J9_9HYPO</name>
<feature type="region of interest" description="Disordered" evidence="1">
    <location>
        <begin position="1"/>
        <end position="102"/>
    </location>
</feature>
<sequence length="185" mass="20822">MSGSKQISSKERPQKRRLTALERNQATRKPTALERKLGSQKRPQTSAQPPIVANQTSRKRAASQEDDGHSNKKPRTSQSSSDDRLNGLQKSIRQKLGALNEHYTESQRLKRVQKGVGKLQDFFAALVAGTNDSHEQELYWKVMNVAKSSADKFLGQEAQRVERSKKGVRREIDSLRQTKLQLGSA</sequence>
<proteinExistence type="predicted"/>
<reference evidence="2 3" key="1">
    <citation type="journal article" date="2025" name="Microbiol. Resour. Announc.">
        <title>Draft genome sequences for Neonectria magnoliae and Neonectria punicea, canker pathogens of Liriodendron tulipifera and Acer saccharum in West Virginia.</title>
        <authorList>
            <person name="Petronek H.M."/>
            <person name="Kasson M.T."/>
            <person name="Metheny A.M."/>
            <person name="Stauder C.M."/>
            <person name="Lovett B."/>
            <person name="Lynch S.C."/>
            <person name="Garnas J.R."/>
            <person name="Kasson L.R."/>
            <person name="Stajich J.E."/>
        </authorList>
    </citation>
    <scope>NUCLEOTIDE SEQUENCE [LARGE SCALE GENOMIC DNA]</scope>
    <source>
        <strain evidence="2 3">NRRL 64653</strain>
    </source>
</reference>
<feature type="compositionally biased region" description="Polar residues" evidence="1">
    <location>
        <begin position="41"/>
        <end position="56"/>
    </location>
</feature>
<dbReference type="EMBL" id="JAZAVJ010000089">
    <property type="protein sequence ID" value="KAK7415112.1"/>
    <property type="molecule type" value="Genomic_DNA"/>
</dbReference>
<evidence type="ECO:0000313" key="2">
    <source>
        <dbReference type="EMBL" id="KAK7415112.1"/>
    </source>
</evidence>
<evidence type="ECO:0000313" key="3">
    <source>
        <dbReference type="Proteomes" id="UP001498476"/>
    </source>
</evidence>
<evidence type="ECO:0000256" key="1">
    <source>
        <dbReference type="SAM" id="MobiDB-lite"/>
    </source>
</evidence>
<gene>
    <name evidence="2" type="ORF">QQX98_006144</name>
</gene>